<keyword evidence="2" id="KW-1185">Reference proteome</keyword>
<protein>
    <submittedName>
        <fullName evidence="1">Uncharacterized protein</fullName>
    </submittedName>
</protein>
<accession>A0A2J6RRW4</accession>
<dbReference type="AlphaFoldDB" id="A0A2J6RRW4"/>
<dbReference type="OrthoDB" id="10344554at2759"/>
<dbReference type="EMBL" id="KZ613944">
    <property type="protein sequence ID" value="PMD41262.1"/>
    <property type="molecule type" value="Genomic_DNA"/>
</dbReference>
<evidence type="ECO:0000313" key="2">
    <source>
        <dbReference type="Proteomes" id="UP000235786"/>
    </source>
</evidence>
<dbReference type="Proteomes" id="UP000235786">
    <property type="component" value="Unassembled WGS sequence"/>
</dbReference>
<evidence type="ECO:0000313" key="1">
    <source>
        <dbReference type="EMBL" id="PMD41262.1"/>
    </source>
</evidence>
<proteinExistence type="predicted"/>
<organism evidence="1 2">
    <name type="scientific">Hyaloscypha variabilis (strain UAMH 11265 / GT02V1 / F)</name>
    <name type="common">Meliniomyces variabilis</name>
    <dbReference type="NCBI Taxonomy" id="1149755"/>
    <lineage>
        <taxon>Eukaryota</taxon>
        <taxon>Fungi</taxon>
        <taxon>Dikarya</taxon>
        <taxon>Ascomycota</taxon>
        <taxon>Pezizomycotina</taxon>
        <taxon>Leotiomycetes</taxon>
        <taxon>Helotiales</taxon>
        <taxon>Hyaloscyphaceae</taxon>
        <taxon>Hyaloscypha</taxon>
        <taxon>Hyaloscypha variabilis</taxon>
    </lineage>
</organism>
<reference evidence="1 2" key="1">
    <citation type="submission" date="2016-04" db="EMBL/GenBank/DDBJ databases">
        <title>A degradative enzymes factory behind the ericoid mycorrhizal symbiosis.</title>
        <authorList>
            <consortium name="DOE Joint Genome Institute"/>
            <person name="Martino E."/>
            <person name="Morin E."/>
            <person name="Grelet G."/>
            <person name="Kuo A."/>
            <person name="Kohler A."/>
            <person name="Daghino S."/>
            <person name="Barry K."/>
            <person name="Choi C."/>
            <person name="Cichocki N."/>
            <person name="Clum A."/>
            <person name="Copeland A."/>
            <person name="Hainaut M."/>
            <person name="Haridas S."/>
            <person name="Labutti K."/>
            <person name="Lindquist E."/>
            <person name="Lipzen A."/>
            <person name="Khouja H.-R."/>
            <person name="Murat C."/>
            <person name="Ohm R."/>
            <person name="Olson A."/>
            <person name="Spatafora J."/>
            <person name="Veneault-Fourrey C."/>
            <person name="Henrissat B."/>
            <person name="Grigoriev I."/>
            <person name="Martin F."/>
            <person name="Perotto S."/>
        </authorList>
    </citation>
    <scope>NUCLEOTIDE SEQUENCE [LARGE SCALE GENOMIC DNA]</scope>
    <source>
        <strain evidence="1 2">F</strain>
    </source>
</reference>
<name>A0A2J6RRW4_HYAVF</name>
<gene>
    <name evidence="1" type="ORF">L207DRAFT_565193</name>
</gene>
<sequence>MAYNYSHSEVLKKALIQHLSGEIAPLNFKDWTSINDDIRSPNNGISAETALRFDIADYAFNLEYLLKFNSRVESIRQEEIDTFNFEVNRPGVPTVREWCNRTKKRSTGFTNSQDWDRYIVAVAAYGELLRPVHSDFDCFMRVRDTVAGMVRRALEEELRSAATPDGPVYPDPPS</sequence>